<dbReference type="InterPro" id="IPR029033">
    <property type="entry name" value="His_PPase_superfam"/>
</dbReference>
<dbReference type="Gene3D" id="3.40.50.1240">
    <property type="entry name" value="Phosphoglycerate mutase-like"/>
    <property type="match status" value="1"/>
</dbReference>
<feature type="active site" description="Tele-phosphohistidine intermediate" evidence="1">
    <location>
        <position position="13"/>
    </location>
</feature>
<dbReference type="SMART" id="SM00855">
    <property type="entry name" value="PGAM"/>
    <property type="match status" value="1"/>
</dbReference>
<evidence type="ECO:0008006" key="5">
    <source>
        <dbReference type="Google" id="ProtNLM"/>
    </source>
</evidence>
<evidence type="ECO:0000256" key="1">
    <source>
        <dbReference type="PIRSR" id="PIRSR613078-1"/>
    </source>
</evidence>
<dbReference type="OrthoDB" id="4818801at2759"/>
<accession>A0A4P9XCQ9</accession>
<dbReference type="InterPro" id="IPR013078">
    <property type="entry name" value="His_Pase_superF_clade-1"/>
</dbReference>
<feature type="binding site" evidence="2">
    <location>
        <begin position="96"/>
        <end position="99"/>
    </location>
    <ligand>
        <name>substrate</name>
    </ligand>
</feature>
<feature type="active site" description="Proton donor/acceptor" evidence="1">
    <location>
        <position position="96"/>
    </location>
</feature>
<feature type="binding site" evidence="2">
    <location>
        <position position="69"/>
    </location>
    <ligand>
        <name>substrate</name>
    </ligand>
</feature>
<sequence>MPERFPTLTLVRHGATAWTDTGQHTSRTDLPLTPSGAAQATMAGEHWRARIEAGAAPRPRFALTSPRRRARETADRVLAALAPLAVLAAAPAALQEWDYGAYEGLTSAEIRARPGGAAWTVFTAPTPGGETGAAVGARADAVLAAVRDRQRRAAADAAATAAAVHDDPCHGICFSHGHFLRVLCARWLGLPPKDGRHFQLDPGAISVLGYDHGEAEPCIKLWNWQA</sequence>
<evidence type="ECO:0000313" key="4">
    <source>
        <dbReference type="Proteomes" id="UP000274922"/>
    </source>
</evidence>
<keyword evidence="4" id="KW-1185">Reference proteome</keyword>
<proteinExistence type="predicted"/>
<dbReference type="Proteomes" id="UP000274922">
    <property type="component" value="Unassembled WGS sequence"/>
</dbReference>
<gene>
    <name evidence="3" type="ORF">CXG81DRAFT_24132</name>
</gene>
<dbReference type="SUPFAM" id="SSF53254">
    <property type="entry name" value="Phosphoglycerate mutase-like"/>
    <property type="match status" value="1"/>
</dbReference>
<dbReference type="CDD" id="cd07067">
    <property type="entry name" value="HP_PGM_like"/>
    <property type="match status" value="1"/>
</dbReference>
<protein>
    <recommendedName>
        <fullName evidence="5">Phosphoglycerate mutase-like protein</fullName>
    </recommendedName>
</protein>
<dbReference type="InterPro" id="IPR050275">
    <property type="entry name" value="PGM_Phosphatase"/>
</dbReference>
<dbReference type="EMBL" id="ML014126">
    <property type="protein sequence ID" value="RKP03247.1"/>
    <property type="molecule type" value="Genomic_DNA"/>
</dbReference>
<dbReference type="GO" id="GO:0101006">
    <property type="term" value="F:protein histidine phosphatase activity"/>
    <property type="evidence" value="ECO:0007669"/>
    <property type="project" value="TreeGrafter"/>
</dbReference>
<dbReference type="PANTHER" id="PTHR48100">
    <property type="entry name" value="BROAD-SPECIFICITY PHOSPHATASE YOR283W-RELATED"/>
    <property type="match status" value="1"/>
</dbReference>
<dbReference type="STRING" id="1555241.A0A4P9XCQ9"/>
<dbReference type="AlphaFoldDB" id="A0A4P9XCQ9"/>
<dbReference type="PANTHER" id="PTHR48100:SF15">
    <property type="entry name" value="SEDOHEPTULOSE 1,7-BISPHOSPHATASE"/>
    <property type="match status" value="1"/>
</dbReference>
<dbReference type="Pfam" id="PF00300">
    <property type="entry name" value="His_Phos_1"/>
    <property type="match status" value="1"/>
</dbReference>
<evidence type="ECO:0000256" key="2">
    <source>
        <dbReference type="PIRSR" id="PIRSR613078-2"/>
    </source>
</evidence>
<reference evidence="4" key="1">
    <citation type="journal article" date="2018" name="Nat. Microbiol.">
        <title>Leveraging single-cell genomics to expand the fungal tree of life.</title>
        <authorList>
            <person name="Ahrendt S.R."/>
            <person name="Quandt C.A."/>
            <person name="Ciobanu D."/>
            <person name="Clum A."/>
            <person name="Salamov A."/>
            <person name="Andreopoulos B."/>
            <person name="Cheng J.F."/>
            <person name="Woyke T."/>
            <person name="Pelin A."/>
            <person name="Henrissat B."/>
            <person name="Reynolds N.K."/>
            <person name="Benny G.L."/>
            <person name="Smith M.E."/>
            <person name="James T.Y."/>
            <person name="Grigoriev I.V."/>
        </authorList>
    </citation>
    <scope>NUCLEOTIDE SEQUENCE [LARGE SCALE GENOMIC DNA]</scope>
    <source>
        <strain evidence="4">ATCC 52028</strain>
    </source>
</reference>
<organism evidence="3 4">
    <name type="scientific">Caulochytrium protostelioides</name>
    <dbReference type="NCBI Taxonomy" id="1555241"/>
    <lineage>
        <taxon>Eukaryota</taxon>
        <taxon>Fungi</taxon>
        <taxon>Fungi incertae sedis</taxon>
        <taxon>Chytridiomycota</taxon>
        <taxon>Chytridiomycota incertae sedis</taxon>
        <taxon>Chytridiomycetes</taxon>
        <taxon>Caulochytriales</taxon>
        <taxon>Caulochytriaceae</taxon>
        <taxon>Caulochytrium</taxon>
    </lineage>
</organism>
<evidence type="ECO:0000313" key="3">
    <source>
        <dbReference type="EMBL" id="RKP03247.1"/>
    </source>
</evidence>
<name>A0A4P9XCQ9_9FUNG</name>
<dbReference type="GO" id="GO:0070297">
    <property type="term" value="P:regulation of phosphorelay signal transduction system"/>
    <property type="evidence" value="ECO:0007669"/>
    <property type="project" value="TreeGrafter"/>
</dbReference>